<feature type="region of interest" description="Disordered" evidence="1">
    <location>
        <begin position="24"/>
        <end position="115"/>
    </location>
</feature>
<dbReference type="Proteomes" id="UP000070163">
    <property type="component" value="Unassembled WGS sequence"/>
</dbReference>
<gene>
    <name evidence="2" type="ORF">AKJ57_05570</name>
</gene>
<protein>
    <submittedName>
        <fullName evidence="2">Uncharacterized protein</fullName>
    </submittedName>
</protein>
<feature type="compositionally biased region" description="Basic and acidic residues" evidence="1">
    <location>
        <begin position="39"/>
        <end position="68"/>
    </location>
</feature>
<reference evidence="2 3" key="1">
    <citation type="journal article" date="2016" name="Sci. Rep.">
        <title>Metabolic traits of an uncultured archaeal lineage -MSBL1- from brine pools of the Red Sea.</title>
        <authorList>
            <person name="Mwirichia R."/>
            <person name="Alam I."/>
            <person name="Rashid M."/>
            <person name="Vinu M."/>
            <person name="Ba-Alawi W."/>
            <person name="Anthony Kamau A."/>
            <person name="Kamanda Ngugi D."/>
            <person name="Goker M."/>
            <person name="Klenk H.P."/>
            <person name="Bajic V."/>
            <person name="Stingl U."/>
        </authorList>
    </citation>
    <scope>NUCLEOTIDE SEQUENCE [LARGE SCALE GENOMIC DNA]</scope>
    <source>
        <strain evidence="2">SCGC-AAA259A05</strain>
    </source>
</reference>
<evidence type="ECO:0000256" key="1">
    <source>
        <dbReference type="SAM" id="MobiDB-lite"/>
    </source>
</evidence>
<sequence length="115" mass="12593">MPDASRWIDRGGWSAARFPRTVPEVKFARPQTVGRRRGREGASEPRSPRKLAGYDRELPSRKGAERKHPSQSPETIGVESSRSIAPTERCSSERVKLEGKTVIPGSGSPALKAEA</sequence>
<evidence type="ECO:0000313" key="3">
    <source>
        <dbReference type="Proteomes" id="UP000070163"/>
    </source>
</evidence>
<evidence type="ECO:0000313" key="2">
    <source>
        <dbReference type="EMBL" id="KXA89257.1"/>
    </source>
</evidence>
<feature type="compositionally biased region" description="Basic and acidic residues" evidence="1">
    <location>
        <begin position="90"/>
        <end position="99"/>
    </location>
</feature>
<dbReference type="EMBL" id="LHXJ01000088">
    <property type="protein sequence ID" value="KXA89257.1"/>
    <property type="molecule type" value="Genomic_DNA"/>
</dbReference>
<name>A0A133U4Z2_9EURY</name>
<proteinExistence type="predicted"/>
<comment type="caution">
    <text evidence="2">The sequence shown here is derived from an EMBL/GenBank/DDBJ whole genome shotgun (WGS) entry which is preliminary data.</text>
</comment>
<accession>A0A133U4Z2</accession>
<feature type="compositionally biased region" description="Polar residues" evidence="1">
    <location>
        <begin position="70"/>
        <end position="84"/>
    </location>
</feature>
<organism evidence="2 3">
    <name type="scientific">candidate division MSBL1 archaeon SCGC-AAA259A05</name>
    <dbReference type="NCBI Taxonomy" id="1698259"/>
    <lineage>
        <taxon>Archaea</taxon>
        <taxon>Methanobacteriati</taxon>
        <taxon>Methanobacteriota</taxon>
        <taxon>candidate division MSBL1</taxon>
    </lineage>
</organism>
<dbReference type="AlphaFoldDB" id="A0A133U4Z2"/>
<keyword evidence="3" id="KW-1185">Reference proteome</keyword>